<dbReference type="HOGENOM" id="CLU_2773415_0_0_11"/>
<gene>
    <name evidence="1" type="ordered locus">BN6_07250</name>
</gene>
<accession>K0JV39</accession>
<protein>
    <submittedName>
        <fullName evidence="1">Uncharacterized protein</fullName>
    </submittedName>
</protein>
<dbReference type="KEGG" id="sesp:BN6_07250"/>
<proteinExistence type="predicted"/>
<name>K0JV39_SACES</name>
<evidence type="ECO:0000313" key="1">
    <source>
        <dbReference type="EMBL" id="CCH28053.1"/>
    </source>
</evidence>
<dbReference type="Proteomes" id="UP000006281">
    <property type="component" value="Chromosome"/>
</dbReference>
<organism evidence="1 2">
    <name type="scientific">Saccharothrix espanaensis (strain ATCC 51144 / DSM 44229 / JCM 9112 / NBRC 15066 / NRRL 15764)</name>
    <dbReference type="NCBI Taxonomy" id="1179773"/>
    <lineage>
        <taxon>Bacteria</taxon>
        <taxon>Bacillati</taxon>
        <taxon>Actinomycetota</taxon>
        <taxon>Actinomycetes</taxon>
        <taxon>Pseudonocardiales</taxon>
        <taxon>Pseudonocardiaceae</taxon>
        <taxon>Saccharothrix</taxon>
    </lineage>
</organism>
<dbReference type="STRING" id="1179773.BN6_07250"/>
<dbReference type="OrthoDB" id="9897419at2"/>
<dbReference type="EMBL" id="HE804045">
    <property type="protein sequence ID" value="CCH28053.1"/>
    <property type="molecule type" value="Genomic_DNA"/>
</dbReference>
<dbReference type="RefSeq" id="WP_015098167.1">
    <property type="nucleotide sequence ID" value="NC_019673.1"/>
</dbReference>
<dbReference type="BioCyc" id="SESP1179773:BN6_RS03585-MONOMER"/>
<sequence>MAKPRAEMQSWVRIEEETKIEYRADPAEILLAIGNLPEFEIVATPAALRRFLDRGAAALRELDAVQAGQ</sequence>
<evidence type="ECO:0000313" key="2">
    <source>
        <dbReference type="Proteomes" id="UP000006281"/>
    </source>
</evidence>
<keyword evidence="2" id="KW-1185">Reference proteome</keyword>
<reference evidence="1 2" key="1">
    <citation type="journal article" date="2012" name="BMC Genomics">
        <title>Complete genome sequence of Saccharothrix espanaensis DSM 44229T and comparison to the other completely sequenced Pseudonocardiaceae.</title>
        <authorList>
            <person name="Strobel T."/>
            <person name="Al-Dilaimi A."/>
            <person name="Blom J."/>
            <person name="Gessner A."/>
            <person name="Kalinowski J."/>
            <person name="Luzhetska M."/>
            <person name="Puhler A."/>
            <person name="Szczepanowski R."/>
            <person name="Bechthold A."/>
            <person name="Ruckert C."/>
        </authorList>
    </citation>
    <scope>NUCLEOTIDE SEQUENCE [LARGE SCALE GENOMIC DNA]</scope>
    <source>
        <strain evidence="2">ATCC 51144 / DSM 44229 / JCM 9112 / NBRC 15066 / NRRL 15764</strain>
    </source>
</reference>
<dbReference type="AlphaFoldDB" id="K0JV39"/>
<dbReference type="PATRIC" id="fig|1179773.3.peg.731"/>